<dbReference type="InterPro" id="IPR001611">
    <property type="entry name" value="Leu-rich_rpt"/>
</dbReference>
<feature type="region of interest" description="Disordered" evidence="1">
    <location>
        <begin position="353"/>
        <end position="435"/>
    </location>
</feature>
<sequence length="537" mass="58461">MKKSRGKRRSQRKSGKSGDREGVGRGDPNVVVNPALEADEAEGVGDKVEGEARALEYDVFEDALSSEKLYRICGTRKLDSVTSLEIIVDSSRIALDNLPDFLPNLTSLMLDNSRISSMRDLGTNLKTLQTLSLADVGLTELDGISALSCLRELRLADNSIHDLTPLAMHETLQILDLKGNEIDDFGAIEMLGTCGLLYSLDLRKNFVSEKATNYRKIVTYHVPQLRVLDGRHVAHHESDAMDDELLSSSVAELNRLAAGRKHSREQKEREKAERRRKKGQMRGDPVKNLLSPKQPLGGSPSAPQLLAGGAGIISTTSASELSRGTVTLGGNAVRSILMKRRSMEDMNAKMAFASPEKGVGEEEGPKGANSGSGSDSDSPQHEQGRKGEGGRGGGERPHTSNMGGAAKEDSPLFFRRPHTAIGGSAGRGRSGEGMDVQDVVVGEDDLIGDEGVEEDDHIPYERGAANDMTDKELIGLLKQQPKEVPVMRTRESFRRFFARMKRDRMEYVLRAANAGKENGAADKKVAKRMALMQDCLV</sequence>
<dbReference type="PANTHER" id="PTHR22708:SF0">
    <property type="entry name" value="LEUCINE-RICH REPEAT-CONTAINING PROTEIN 56"/>
    <property type="match status" value="1"/>
</dbReference>
<dbReference type="OrthoDB" id="201275at2759"/>
<dbReference type="SUPFAM" id="SSF52058">
    <property type="entry name" value="L domain-like"/>
    <property type="match status" value="1"/>
</dbReference>
<feature type="compositionally biased region" description="Basic and acidic residues" evidence="1">
    <location>
        <begin position="378"/>
        <end position="398"/>
    </location>
</feature>
<accession>A0A9W7CD32</accession>
<dbReference type="InterPro" id="IPR032675">
    <property type="entry name" value="LRR_dom_sf"/>
</dbReference>
<dbReference type="PANTHER" id="PTHR22708">
    <property type="entry name" value="LEUCINE-RICH REPEAT-CONTAINING PROTEIN 56"/>
    <property type="match status" value="1"/>
</dbReference>
<dbReference type="AlphaFoldDB" id="A0A9W7CD32"/>
<evidence type="ECO:0000313" key="3">
    <source>
        <dbReference type="Proteomes" id="UP001165082"/>
    </source>
</evidence>
<dbReference type="InterPro" id="IPR040091">
    <property type="entry name" value="LRRC56"/>
</dbReference>
<comment type="caution">
    <text evidence="2">The sequence shown here is derived from an EMBL/GenBank/DDBJ whole genome shotgun (WGS) entry which is preliminary data.</text>
</comment>
<evidence type="ECO:0000256" key="1">
    <source>
        <dbReference type="SAM" id="MobiDB-lite"/>
    </source>
</evidence>
<dbReference type="EMBL" id="BRXZ01000055">
    <property type="protein sequence ID" value="GMI03966.1"/>
    <property type="molecule type" value="Genomic_DNA"/>
</dbReference>
<protein>
    <submittedName>
        <fullName evidence="2">Uncharacterized protein</fullName>
    </submittedName>
</protein>
<dbReference type="Proteomes" id="UP001165082">
    <property type="component" value="Unassembled WGS sequence"/>
</dbReference>
<proteinExistence type="predicted"/>
<keyword evidence="3" id="KW-1185">Reference proteome</keyword>
<feature type="region of interest" description="Disordered" evidence="1">
    <location>
        <begin position="257"/>
        <end position="303"/>
    </location>
</feature>
<gene>
    <name evidence="2" type="ORF">TrRE_jg11599</name>
</gene>
<reference evidence="2" key="1">
    <citation type="submission" date="2022-07" db="EMBL/GenBank/DDBJ databases">
        <title>Genome analysis of Parmales, a sister group of diatoms, reveals the evolutionary specialization of diatoms from phago-mixotrophs to photoautotrophs.</title>
        <authorList>
            <person name="Ban H."/>
            <person name="Sato S."/>
            <person name="Yoshikawa S."/>
            <person name="Kazumasa Y."/>
            <person name="Nakamura Y."/>
            <person name="Ichinomiya M."/>
            <person name="Saitoh K."/>
            <person name="Sato N."/>
            <person name="Blanc-Mathieu R."/>
            <person name="Endo H."/>
            <person name="Kuwata A."/>
            <person name="Ogata H."/>
        </authorList>
    </citation>
    <scope>NUCLEOTIDE SEQUENCE</scope>
</reference>
<evidence type="ECO:0000313" key="2">
    <source>
        <dbReference type="EMBL" id="GMI03966.1"/>
    </source>
</evidence>
<organism evidence="2 3">
    <name type="scientific">Triparma retinervis</name>
    <dbReference type="NCBI Taxonomy" id="2557542"/>
    <lineage>
        <taxon>Eukaryota</taxon>
        <taxon>Sar</taxon>
        <taxon>Stramenopiles</taxon>
        <taxon>Ochrophyta</taxon>
        <taxon>Bolidophyceae</taxon>
        <taxon>Parmales</taxon>
        <taxon>Triparmaceae</taxon>
        <taxon>Triparma</taxon>
    </lineage>
</organism>
<dbReference type="Pfam" id="PF14580">
    <property type="entry name" value="LRR_9"/>
    <property type="match status" value="1"/>
</dbReference>
<dbReference type="Gene3D" id="3.80.10.10">
    <property type="entry name" value="Ribonuclease Inhibitor"/>
    <property type="match status" value="1"/>
</dbReference>
<feature type="compositionally biased region" description="Basic residues" evidence="1">
    <location>
        <begin position="1"/>
        <end position="15"/>
    </location>
</feature>
<dbReference type="PROSITE" id="PS51450">
    <property type="entry name" value="LRR"/>
    <property type="match status" value="1"/>
</dbReference>
<feature type="region of interest" description="Disordered" evidence="1">
    <location>
        <begin position="1"/>
        <end position="47"/>
    </location>
</feature>
<name>A0A9W7CD32_9STRA</name>